<dbReference type="Pfam" id="PF13673">
    <property type="entry name" value="Acetyltransf_10"/>
    <property type="match status" value="1"/>
</dbReference>
<comment type="caution">
    <text evidence="2">The sequence shown here is derived from an EMBL/GenBank/DDBJ whole genome shotgun (WGS) entry which is preliminary data.</text>
</comment>
<feature type="domain" description="N-acetyltransferase" evidence="1">
    <location>
        <begin position="10"/>
        <end position="176"/>
    </location>
</feature>
<keyword evidence="3" id="KW-1185">Reference proteome</keyword>
<dbReference type="RefSeq" id="WP_135342484.1">
    <property type="nucleotide sequence ID" value="NZ_JBHLTX010000013.1"/>
</dbReference>
<dbReference type="AlphaFoldDB" id="A0A4Z0FRV2"/>
<dbReference type="OrthoDB" id="1188001at2"/>
<dbReference type="SUPFAM" id="SSF55729">
    <property type="entry name" value="Acyl-CoA N-acyltransferases (Nat)"/>
    <property type="match status" value="1"/>
</dbReference>
<dbReference type="InterPro" id="IPR000182">
    <property type="entry name" value="GNAT_dom"/>
</dbReference>
<name>A0A4Z0FRV2_9ACTN</name>
<dbReference type="InterPro" id="IPR016181">
    <property type="entry name" value="Acyl_CoA_acyltransferase"/>
</dbReference>
<organism evidence="2 3">
    <name type="scientific">Streptomyces palmae</name>
    <dbReference type="NCBI Taxonomy" id="1701085"/>
    <lineage>
        <taxon>Bacteria</taxon>
        <taxon>Bacillati</taxon>
        <taxon>Actinomycetota</taxon>
        <taxon>Actinomycetes</taxon>
        <taxon>Kitasatosporales</taxon>
        <taxon>Streptomycetaceae</taxon>
        <taxon>Streptomyces</taxon>
    </lineage>
</organism>
<evidence type="ECO:0000259" key="1">
    <source>
        <dbReference type="PROSITE" id="PS51186"/>
    </source>
</evidence>
<protein>
    <submittedName>
        <fullName evidence="2">GNAT family N-acetyltransferase</fullName>
    </submittedName>
</protein>
<keyword evidence="2" id="KW-0808">Transferase</keyword>
<evidence type="ECO:0000313" key="2">
    <source>
        <dbReference type="EMBL" id="TGA84572.1"/>
    </source>
</evidence>
<dbReference type="Gene3D" id="3.40.630.30">
    <property type="match status" value="1"/>
</dbReference>
<accession>A0A4Z0FRV2</accession>
<dbReference type="Proteomes" id="UP000297948">
    <property type="component" value="Unassembled WGS sequence"/>
</dbReference>
<sequence length="189" mass="20921">MTEAAALRTLVLRRAEEEDLTELVRLRDAAAHWQAASGIRQWKPGELGVDHFRARLREGEVWLAFLGPDGPCAGAWELWWEDPAAWGPQPPVAGYVHRLMTDRQSAPPGTGRELLAAAERRIAEAGREVCRLDCLADNPRLRRYYQEAGYTVVREVPKHGDGGRHYAVTLLQKRLTGACPAPGAGARVP</sequence>
<reference evidence="2 3" key="1">
    <citation type="submission" date="2019-03" db="EMBL/GenBank/DDBJ databases">
        <authorList>
            <person name="Gonzalez-Pimentel J.L."/>
        </authorList>
    </citation>
    <scope>NUCLEOTIDE SEQUENCE [LARGE SCALE GENOMIC DNA]</scope>
    <source>
        <strain evidence="2 3">JCM 31289</strain>
    </source>
</reference>
<proteinExistence type="predicted"/>
<gene>
    <name evidence="2" type="ORF">E4099_31355</name>
</gene>
<evidence type="ECO:0000313" key="3">
    <source>
        <dbReference type="Proteomes" id="UP000297948"/>
    </source>
</evidence>
<dbReference type="GO" id="GO:0016747">
    <property type="term" value="F:acyltransferase activity, transferring groups other than amino-acyl groups"/>
    <property type="evidence" value="ECO:0007669"/>
    <property type="project" value="InterPro"/>
</dbReference>
<dbReference type="PROSITE" id="PS51186">
    <property type="entry name" value="GNAT"/>
    <property type="match status" value="1"/>
</dbReference>
<dbReference type="EMBL" id="SRID01000599">
    <property type="protein sequence ID" value="TGA84572.1"/>
    <property type="molecule type" value="Genomic_DNA"/>
</dbReference>